<feature type="region of interest" description="Disordered" evidence="2">
    <location>
        <begin position="449"/>
        <end position="482"/>
    </location>
</feature>
<feature type="region of interest" description="Disordered" evidence="2">
    <location>
        <begin position="1167"/>
        <end position="1364"/>
    </location>
</feature>
<feature type="compositionally biased region" description="Basic residues" evidence="2">
    <location>
        <begin position="2406"/>
        <end position="2416"/>
    </location>
</feature>
<feature type="coiled-coil region" evidence="1">
    <location>
        <begin position="1868"/>
        <end position="1896"/>
    </location>
</feature>
<feature type="region of interest" description="Disordered" evidence="2">
    <location>
        <begin position="2118"/>
        <end position="2138"/>
    </location>
</feature>
<feature type="compositionally biased region" description="Low complexity" evidence="2">
    <location>
        <begin position="2683"/>
        <end position="2700"/>
    </location>
</feature>
<evidence type="ECO:0000313" key="4">
    <source>
        <dbReference type="Proteomes" id="UP001281761"/>
    </source>
</evidence>
<feature type="region of interest" description="Disordered" evidence="2">
    <location>
        <begin position="2322"/>
        <end position="2360"/>
    </location>
</feature>
<feature type="compositionally biased region" description="Low complexity" evidence="2">
    <location>
        <begin position="457"/>
        <end position="466"/>
    </location>
</feature>
<feature type="compositionally biased region" description="Basic and acidic residues" evidence="2">
    <location>
        <begin position="1549"/>
        <end position="1563"/>
    </location>
</feature>
<feature type="compositionally biased region" description="Basic and acidic residues" evidence="2">
    <location>
        <begin position="1351"/>
        <end position="1364"/>
    </location>
</feature>
<protein>
    <submittedName>
        <fullName evidence="3">Uncharacterized protein</fullName>
    </submittedName>
</protein>
<feature type="region of interest" description="Disordered" evidence="2">
    <location>
        <begin position="1377"/>
        <end position="1537"/>
    </location>
</feature>
<feature type="compositionally biased region" description="Polar residues" evidence="2">
    <location>
        <begin position="1306"/>
        <end position="1317"/>
    </location>
</feature>
<feature type="region of interest" description="Disordered" evidence="2">
    <location>
        <begin position="1549"/>
        <end position="1630"/>
    </location>
</feature>
<feature type="compositionally biased region" description="Pro residues" evidence="2">
    <location>
        <begin position="2701"/>
        <end position="2719"/>
    </location>
</feature>
<keyword evidence="4" id="KW-1185">Reference proteome</keyword>
<feature type="compositionally biased region" description="Polar residues" evidence="2">
    <location>
        <begin position="1432"/>
        <end position="1450"/>
    </location>
</feature>
<feature type="compositionally biased region" description="Low complexity" evidence="2">
    <location>
        <begin position="2386"/>
        <end position="2398"/>
    </location>
</feature>
<feature type="compositionally biased region" description="Basic and acidic residues" evidence="2">
    <location>
        <begin position="2072"/>
        <end position="2105"/>
    </location>
</feature>
<feature type="compositionally biased region" description="Polar residues" evidence="2">
    <location>
        <begin position="2418"/>
        <end position="2437"/>
    </location>
</feature>
<feature type="compositionally biased region" description="Basic and acidic residues" evidence="2">
    <location>
        <begin position="1331"/>
        <end position="1344"/>
    </location>
</feature>
<evidence type="ECO:0000313" key="3">
    <source>
        <dbReference type="EMBL" id="KAK2963885.1"/>
    </source>
</evidence>
<reference evidence="3 4" key="1">
    <citation type="journal article" date="2022" name="bioRxiv">
        <title>Genomics of Preaxostyla Flagellates Illuminates Evolutionary Transitions and the Path Towards Mitochondrial Loss.</title>
        <authorList>
            <person name="Novak L.V.F."/>
            <person name="Treitli S.C."/>
            <person name="Pyrih J."/>
            <person name="Halakuc P."/>
            <person name="Pipaliya S.V."/>
            <person name="Vacek V."/>
            <person name="Brzon O."/>
            <person name="Soukal P."/>
            <person name="Eme L."/>
            <person name="Dacks J.B."/>
            <person name="Karnkowska A."/>
            <person name="Elias M."/>
            <person name="Hampl V."/>
        </authorList>
    </citation>
    <scope>NUCLEOTIDE SEQUENCE [LARGE SCALE GENOMIC DNA]</scope>
    <source>
        <strain evidence="3">NAU3</strain>
        <tissue evidence="3">Gut</tissue>
    </source>
</reference>
<feature type="region of interest" description="Disordered" evidence="2">
    <location>
        <begin position="2210"/>
        <end position="2237"/>
    </location>
</feature>
<feature type="region of interest" description="Disordered" evidence="2">
    <location>
        <begin position="2545"/>
        <end position="2571"/>
    </location>
</feature>
<organism evidence="3 4">
    <name type="scientific">Blattamonas nauphoetae</name>
    <dbReference type="NCBI Taxonomy" id="2049346"/>
    <lineage>
        <taxon>Eukaryota</taxon>
        <taxon>Metamonada</taxon>
        <taxon>Preaxostyla</taxon>
        <taxon>Oxymonadida</taxon>
        <taxon>Blattamonas</taxon>
    </lineage>
</organism>
<evidence type="ECO:0000256" key="1">
    <source>
        <dbReference type="SAM" id="Coils"/>
    </source>
</evidence>
<feature type="region of interest" description="Disordered" evidence="2">
    <location>
        <begin position="2671"/>
        <end position="2721"/>
    </location>
</feature>
<dbReference type="EMBL" id="JARBJD010000004">
    <property type="protein sequence ID" value="KAK2963885.1"/>
    <property type="molecule type" value="Genomic_DNA"/>
</dbReference>
<feature type="compositionally biased region" description="Polar residues" evidence="2">
    <location>
        <begin position="1790"/>
        <end position="1817"/>
    </location>
</feature>
<feature type="compositionally biased region" description="Polar residues" evidence="2">
    <location>
        <begin position="1994"/>
        <end position="2027"/>
    </location>
</feature>
<feature type="region of interest" description="Disordered" evidence="2">
    <location>
        <begin position="1899"/>
        <end position="2105"/>
    </location>
</feature>
<feature type="compositionally biased region" description="Polar residues" evidence="2">
    <location>
        <begin position="1377"/>
        <end position="1399"/>
    </location>
</feature>
<feature type="region of interest" description="Disordered" evidence="2">
    <location>
        <begin position="997"/>
        <end position="1028"/>
    </location>
</feature>
<proteinExistence type="predicted"/>
<comment type="caution">
    <text evidence="3">The sequence shown here is derived from an EMBL/GenBank/DDBJ whole genome shotgun (WGS) entry which is preliminary data.</text>
</comment>
<sequence>MSRCPFDIQHAITIVWINLSVAKETHILLSNTTFSQQVFSSLIPNLPEHETPNFYSTVVNRQIYALMRRIDEYISEYPHRKALIDRVDELDTPMSTFFSSPALIKHMCMSFSSSAPPFDEHLLISLFQETCHCSLCFPQLNQFLVESTLTRTITCIPSNYDDDSFVQFTFYSIHDSLDWMVRNEFKLSQTPWITAMFDEGRISANIHQKQNYELERAFLVICRSLMNRLSPAHVYSLELRRRGVLTILPGHTRRREDPSDDALKKSRLFANTSFIFPPDVTHTHREETDGGVEMQILLSGEEKKWFSDEEMITEVEAKKISYLSFDGLKSFPKITPPHPSLFTQRLKHRPFSPVLSLQDFVLPTPPSMSPDDISCTEHQCFAAPYLERHGQHFINETTLFLSELIESHQRTTIHENWRTLRHNYRNSLIIVERKRHLKTLGKRAEHMRNLLSLNNTPENRLSSSSPSRRRSNSEDGQGGRNRVLKRIEQSCFDNLDQNRSAQDLFRTEQWLLQDIPFAPKHHIPSPTGRALRTTSHSTILRALNLILGQNPSIYVPSLFRLQPTHNVYQMLTRHLTLDEVKSVLFLDNAMETILFHPSLEQSRVFDLIDIHNTTYPLDHRQLLARIGYNNPLCHLLVTRSMLNDLKLFLTSSLIRVSSSAANQYDLQAKAYHPPIDSIIELADSPQMYQLSFRYGISRRSFRVLPLTDVECLLHEVERLHNEQIASLTVLLQKLLSNLHAALSNTIRSNDQFLKDRTLLSRWSNDQIMRKETIGDFTPAKLHPHVDPLCFPSLNLLSVISRIGPDGQVPLKMAVIDLEGNLTNSSRVQNMIFWNDSESSDDDKSSAYPQTRSASTQKPTTRQPIIPTSSPAPLPVNPNERLPVIDIETVLAHSSHIDTTSRLLSHLPNSTEFFTPSMRRILAEMDHVFSHHDEYSGIPKGRSYNLAVRGPPEALSRKVLSQTRVVLDSSRKVQKSLEEESDLLIGLPLRDSRTGKRAHFHLNTPSPATSPPPHPNLSSSPPYPTHHSLSTLHSPLAPLSLIPSNIYEYMLTCEVIGHTDQPNFSLKQMKYLGSYPIDDDPVISSDRINEFGHSSSMTLRPTQPGWPGKISIVRLQQYFTTTNYGREDKSQSLTEQKVSIPSHRIPWGRFNEWDSVFFRSVSRIGGQHTPGLYVPCVQRPERTKTADSQRTGSGSESHRRRPPPKPTPKPQFEERNISPASNTHKRVFTPPPLPIRKPELLASSAGKMRKQSPPSDKKSSSPSPTSSRYHSQYPPKQPTLHPKHSTPLTSRPKPKLIPNPKSKLTVEASSPEQTISPPLSSPDKPKRGRPPLTEEEKLRRRDERNAISAQLQERKLDSIRGTPREYVPKVVVVSEFYQTPSPAQRQSAQPFSDQTGSGSSPRDGAKERRRVSPPARHSTILSAAMSISDAPSLRSSSATNKNPPNTSNSDISQQSSPSPPPKQAKPRDRRRERERRSRRRRRRPSNKISQSPTTSFRRRTTPEQRLSRELGMLTEFVVKDGATAPIDTLSEGLTKRELTKIKYLEKLEQEQREQAERKRLEKKQSSSQPLTPIKRSESATESPSSETRERKKKQLTRSQKIRIERDDSETMEDKERAERKAAHQPAKHVIPNATKTFETTIFHHKSLLSHTTPHPNPNNFRQTVIDSERLQNSSGGTSDLGSTDFNHEEIGMSLPPISSLTIPRDYTCTLRMPSRLTTDTTNQRTHQRLAGQDETFNRLVSDSLTSRSNPFVSVLFGHSKSTTPNLTSSQSVIRSLDTTHMSLVVEEKVNVTPQSPSRHLSISSQTNPSPKTQNSRSSLPFPPLTTRPSTSETRKTKEEKDWLQLEMESFLDTRKKVGEDLDEEKGEKRMRLEGAAAEMEEARIKEEERSMMSLVERVRRQQLGTDHTTKPAPENENDESKLSIEEKIRRRAERLINVEKEERLSRKKTTEGQSERRNKEEEKKEERATMEKSEEQDRFLKRESELLDKSMLPVVNQTRTENVANSPRQSQHTFLNGSPFSSKPTDQQPVLFHRAPFHTRSESDILDTEAKQKAEMQRVESDILRRAMAIHQNEVRKKESRLRKEEEEEERSKKEKEDRIRKEAEERLWKETEARRMRRELEKRQKEEEEKRRKDEERKKLEQLERDSLEIEDKASIVLVFYKQQLENLTRMSEEDKLVRINEENERRLAKEAELKRRKQEEEWWRQAKERNDRIEKEKEEQKEREVQRQREHRERLRRQEKQRHLSFIAEQEIQRRLLEEKEIEEVQKVNSEPIRILRSREFEANERMIEQKKEEERQKQEFDIMNLYLRVMEDQDKEIGTIINGDDKTDHKHTPLVDSEARGEQTQLQSVKSEHVEESGQDIARIEKEESGFIVNPDFNLLNKPTTEQQTLQKTTETLDQEIPKRRPPGRPRKVKPTASNQSLSTDSASTQQDTPLPTATWAVTKFVCQKDDRDPTFKPVTPITLHQDPLRRSTRQARVQKAKVKKAASSPAHQTITIPITPSLSQFPVHPLGFKPPFPLKVNPLNTNPFPPAQMNQFPFTRTHFPTQPAHNPPKITPAAPNFAPNSETFQQSLLPSPFVNQIIQPFEPTDKKNIQKKKSGKNQPPPPTPSQTTSSLQTSIAFPPQDLLSQLPRFQLDETQGMWEKGQIVARPGFFSLQARSLKTSATSLISSASNDSTITPTNTFSSSLSKSNPSSSPSNPPPPSPPPAPPTIPPKQFPGVETHFLPLSALTVKPQLTLAESLLRLVGLPADALPFRDKDPFFVYVDLTPTGLNEIFRRQHAREFEMTEQTRIKMIERDMKRFQD</sequence>
<feature type="compositionally biased region" description="Basic and acidic residues" evidence="2">
    <location>
        <begin position="2322"/>
        <end position="2343"/>
    </location>
</feature>
<feature type="region of interest" description="Disordered" evidence="2">
    <location>
        <begin position="1789"/>
        <end position="1842"/>
    </location>
</feature>
<feature type="compositionally biased region" description="Basic residues" evidence="2">
    <location>
        <begin position="1475"/>
        <end position="1484"/>
    </location>
</feature>
<feature type="compositionally biased region" description="Polar residues" evidence="2">
    <location>
        <begin position="846"/>
        <end position="868"/>
    </location>
</feature>
<feature type="region of interest" description="Disordered" evidence="2">
    <location>
        <begin position="2591"/>
        <end position="2619"/>
    </location>
</feature>
<evidence type="ECO:0000256" key="2">
    <source>
        <dbReference type="SAM" id="MobiDB-lite"/>
    </source>
</evidence>
<feature type="compositionally biased region" description="Basic and acidic residues" evidence="2">
    <location>
        <begin position="1464"/>
        <end position="1474"/>
    </location>
</feature>
<feature type="compositionally biased region" description="Basic and acidic residues" evidence="2">
    <location>
        <begin position="1917"/>
        <end position="1987"/>
    </location>
</feature>
<gene>
    <name evidence="3" type="ORF">BLNAU_962</name>
</gene>
<accession>A0ABQ9YJF2</accession>
<feature type="compositionally biased region" description="Basic and acidic residues" evidence="2">
    <location>
        <begin position="1610"/>
        <end position="1620"/>
    </location>
</feature>
<name>A0ABQ9YJF2_9EUKA</name>
<feature type="compositionally biased region" description="Basic and acidic residues" evidence="2">
    <location>
        <begin position="1831"/>
        <end position="1842"/>
    </location>
</feature>
<feature type="compositionally biased region" description="Basic and acidic residues" evidence="2">
    <location>
        <begin position="2038"/>
        <end position="2064"/>
    </location>
</feature>
<feature type="compositionally biased region" description="Polar residues" evidence="2">
    <location>
        <begin position="2671"/>
        <end position="2682"/>
    </location>
</feature>
<dbReference type="Proteomes" id="UP001281761">
    <property type="component" value="Unassembled WGS sequence"/>
</dbReference>
<feature type="region of interest" description="Disordered" evidence="2">
    <location>
        <begin position="835"/>
        <end position="876"/>
    </location>
</feature>
<feature type="region of interest" description="Disordered" evidence="2">
    <location>
        <begin position="2377"/>
        <end position="2437"/>
    </location>
</feature>
<keyword evidence="1" id="KW-0175">Coiled coil</keyword>